<comment type="similarity">
    <text evidence="1 5">Belongs to the CoaE family.</text>
</comment>
<feature type="binding site" evidence="5">
    <location>
        <begin position="17"/>
        <end position="22"/>
    </location>
    <ligand>
        <name>ATP</name>
        <dbReference type="ChEBI" id="CHEBI:30616"/>
    </ligand>
</feature>
<evidence type="ECO:0000256" key="5">
    <source>
        <dbReference type="HAMAP-Rule" id="MF_00376"/>
    </source>
</evidence>
<comment type="catalytic activity">
    <reaction evidence="5">
        <text>3'-dephospho-CoA + ATP = ADP + CoA + H(+)</text>
        <dbReference type="Rhea" id="RHEA:18245"/>
        <dbReference type="ChEBI" id="CHEBI:15378"/>
        <dbReference type="ChEBI" id="CHEBI:30616"/>
        <dbReference type="ChEBI" id="CHEBI:57287"/>
        <dbReference type="ChEBI" id="CHEBI:57328"/>
        <dbReference type="ChEBI" id="CHEBI:456216"/>
        <dbReference type="EC" id="2.7.1.24"/>
    </reaction>
</comment>
<gene>
    <name evidence="5 7" type="primary">coaE</name>
    <name evidence="7" type="ORF">G3M56_011570</name>
</gene>
<dbReference type="NCBIfam" id="TIGR00152">
    <property type="entry name" value="dephospho-CoA kinase"/>
    <property type="match status" value="1"/>
</dbReference>
<keyword evidence="5 7" id="KW-0808">Transferase</keyword>
<evidence type="ECO:0000256" key="3">
    <source>
        <dbReference type="ARBA" id="ARBA00022840"/>
    </source>
</evidence>
<evidence type="ECO:0000256" key="4">
    <source>
        <dbReference type="ARBA" id="ARBA00022993"/>
    </source>
</evidence>
<keyword evidence="2 5" id="KW-0547">Nucleotide-binding</keyword>
<dbReference type="Gene3D" id="3.40.50.300">
    <property type="entry name" value="P-loop containing nucleotide triphosphate hydrolases"/>
    <property type="match status" value="1"/>
</dbReference>
<dbReference type="Pfam" id="PF01121">
    <property type="entry name" value="CoaE"/>
    <property type="match status" value="1"/>
</dbReference>
<comment type="subcellular location">
    <subcellularLocation>
        <location evidence="5">Cytoplasm</location>
    </subcellularLocation>
</comment>
<dbReference type="InterPro" id="IPR027417">
    <property type="entry name" value="P-loop_NTPase"/>
</dbReference>
<evidence type="ECO:0000256" key="1">
    <source>
        <dbReference type="ARBA" id="ARBA00009018"/>
    </source>
</evidence>
<dbReference type="GO" id="GO:0004140">
    <property type="term" value="F:dephospho-CoA kinase activity"/>
    <property type="evidence" value="ECO:0007669"/>
    <property type="project" value="UniProtKB-UniRule"/>
</dbReference>
<dbReference type="AlphaFoldDB" id="A0A6B3L7K3"/>
<protein>
    <recommendedName>
        <fullName evidence="5 6">Dephospho-CoA kinase</fullName>
        <ecNumber evidence="5 6">2.7.1.24</ecNumber>
    </recommendedName>
    <alternativeName>
        <fullName evidence="5">Dephosphocoenzyme A kinase</fullName>
    </alternativeName>
</protein>
<dbReference type="KEGG" id="soa:G3M56_011570"/>
<dbReference type="GO" id="GO:0005524">
    <property type="term" value="F:ATP binding"/>
    <property type="evidence" value="ECO:0007669"/>
    <property type="project" value="UniProtKB-UniRule"/>
</dbReference>
<dbReference type="PROSITE" id="PS51219">
    <property type="entry name" value="DPCK"/>
    <property type="match status" value="1"/>
</dbReference>
<evidence type="ECO:0000256" key="2">
    <source>
        <dbReference type="ARBA" id="ARBA00022741"/>
    </source>
</evidence>
<keyword evidence="5 7" id="KW-0418">Kinase</keyword>
<accession>A0A6B3L7K3</accession>
<dbReference type="Proteomes" id="UP000475117">
    <property type="component" value="Chromosome"/>
</dbReference>
<dbReference type="UniPathway" id="UPA00241">
    <property type="reaction ID" value="UER00356"/>
</dbReference>
<dbReference type="SUPFAM" id="SSF52540">
    <property type="entry name" value="P-loop containing nucleoside triphosphate hydrolases"/>
    <property type="match status" value="1"/>
</dbReference>
<proteinExistence type="inferred from homology"/>
<dbReference type="RefSeq" id="WP_164363673.1">
    <property type="nucleotide sequence ID" value="NZ_CP066776.1"/>
</dbReference>
<dbReference type="GO" id="GO:0015937">
    <property type="term" value="P:coenzyme A biosynthetic process"/>
    <property type="evidence" value="ECO:0007669"/>
    <property type="project" value="UniProtKB-UniRule"/>
</dbReference>
<evidence type="ECO:0000313" key="8">
    <source>
        <dbReference type="Proteomes" id="UP000475117"/>
    </source>
</evidence>
<keyword evidence="5" id="KW-0963">Cytoplasm</keyword>
<sequence length="222" mass="24155">MDRRNSPEVLVVTGGIACGKSSFCDEWQALYSGSSLFCADEAVHEVYRDPDVVGRLVDVLGCPVADDGSVDRAGLRELVMGDPEKRRVLEGIVHPMVRAAALKAYRQAADDGSRWFLADVPLYFEGEGRFVVDAGILEQAPKAVVVGVGTATQMRRMKERNGFDNETSRAILAAQMPVAEKLKLASFVVWNEGTLDALRSQVVLLHKRLANAPVDDHSEAGD</sequence>
<keyword evidence="4 5" id="KW-0173">Coenzyme A biosynthesis</keyword>
<dbReference type="GO" id="GO:0005737">
    <property type="term" value="C:cytoplasm"/>
    <property type="evidence" value="ECO:0007669"/>
    <property type="project" value="UniProtKB-SubCell"/>
</dbReference>
<evidence type="ECO:0000313" key="7">
    <source>
        <dbReference type="EMBL" id="QQL44513.1"/>
    </source>
</evidence>
<dbReference type="InterPro" id="IPR001977">
    <property type="entry name" value="Depp_CoAkinase"/>
</dbReference>
<dbReference type="EC" id="2.7.1.24" evidence="5 6"/>
<keyword evidence="8" id="KW-1185">Reference proteome</keyword>
<name>A0A6B3L7K3_9BACT</name>
<dbReference type="HAMAP" id="MF_00376">
    <property type="entry name" value="Dephospho_CoA_kinase"/>
    <property type="match status" value="1"/>
</dbReference>
<dbReference type="CDD" id="cd02022">
    <property type="entry name" value="DPCK"/>
    <property type="match status" value="1"/>
</dbReference>
<dbReference type="PANTHER" id="PTHR10695">
    <property type="entry name" value="DEPHOSPHO-COA KINASE-RELATED"/>
    <property type="match status" value="1"/>
</dbReference>
<comment type="pathway">
    <text evidence="5">Cofactor biosynthesis; coenzyme A biosynthesis; CoA from (R)-pantothenate: step 5/5.</text>
</comment>
<dbReference type="PANTHER" id="PTHR10695:SF46">
    <property type="entry name" value="BIFUNCTIONAL COENZYME A SYNTHASE-RELATED"/>
    <property type="match status" value="1"/>
</dbReference>
<reference evidence="7 8" key="1">
    <citation type="submission" date="2020-12" db="EMBL/GenBank/DDBJ databases">
        <title>Sulforoseuscoccus oceanibium gen. nov., sp. nov., a representative of the phylum Verrucomicrobia with special cytoplasmic membrane, and proposal of Sulforoseuscoccusaceae fam. nov.</title>
        <authorList>
            <person name="Xi F."/>
        </authorList>
    </citation>
    <scope>NUCLEOTIDE SEQUENCE [LARGE SCALE GENOMIC DNA]</scope>
    <source>
        <strain evidence="7 8">T37</strain>
    </source>
</reference>
<evidence type="ECO:0000256" key="6">
    <source>
        <dbReference type="NCBIfam" id="TIGR00152"/>
    </source>
</evidence>
<keyword evidence="3 5" id="KW-0067">ATP-binding</keyword>
<dbReference type="EMBL" id="CP066776">
    <property type="protein sequence ID" value="QQL44513.1"/>
    <property type="molecule type" value="Genomic_DNA"/>
</dbReference>
<organism evidence="7 8">
    <name type="scientific">Sulfuriroseicoccus oceanibius</name>
    <dbReference type="NCBI Taxonomy" id="2707525"/>
    <lineage>
        <taxon>Bacteria</taxon>
        <taxon>Pseudomonadati</taxon>
        <taxon>Verrucomicrobiota</taxon>
        <taxon>Verrucomicrobiia</taxon>
        <taxon>Verrucomicrobiales</taxon>
        <taxon>Verrucomicrobiaceae</taxon>
        <taxon>Sulfuriroseicoccus</taxon>
    </lineage>
</organism>
<comment type="function">
    <text evidence="5">Catalyzes the phosphorylation of the 3'-hydroxyl group of dephosphocoenzyme A to form coenzyme A.</text>
</comment>